<dbReference type="GO" id="GO:0071586">
    <property type="term" value="P:CAAX-box protein processing"/>
    <property type="evidence" value="ECO:0007669"/>
    <property type="project" value="UniProtKB-UniRule"/>
</dbReference>
<gene>
    <name evidence="18" type="ORF">LY90DRAFT_662419</name>
</gene>
<evidence type="ECO:0000256" key="10">
    <source>
        <dbReference type="ARBA" id="ARBA00023136"/>
    </source>
</evidence>
<comment type="catalytic activity">
    <reaction evidence="11 15">
        <text>Hydrolyzes the peptide bond -P2-(S-farnesyl or geranylgeranyl)C-P1'-P2'-P3'-COOH where P1' and P2' are amino acids with aliphatic side chains and P3' is any C-terminal residue.</text>
        <dbReference type="EC" id="3.4.24.84"/>
    </reaction>
</comment>
<evidence type="ECO:0000256" key="5">
    <source>
        <dbReference type="ARBA" id="ARBA00022801"/>
    </source>
</evidence>
<keyword evidence="4 14" id="KW-0479">Metal-binding</keyword>
<dbReference type="Proteomes" id="UP000193920">
    <property type="component" value="Unassembled WGS sequence"/>
</dbReference>
<dbReference type="InterPro" id="IPR001915">
    <property type="entry name" value="Peptidase_M48"/>
</dbReference>
<comment type="caution">
    <text evidence="15">Lacks conserved residue(s) required for the propagation of feature annotation.</text>
</comment>
<comment type="subcellular location">
    <subcellularLocation>
        <location evidence="1 15">Endoplasmic reticulum membrane</location>
        <topology evidence="1 15">Multi-pass membrane protein</topology>
    </subcellularLocation>
</comment>
<comment type="function">
    <text evidence="15">Proteolytically removes the C-terminal three residues of farnesylated proteins.</text>
</comment>
<evidence type="ECO:0000256" key="15">
    <source>
        <dbReference type="RuleBase" id="RU366005"/>
    </source>
</evidence>
<keyword evidence="6 15" id="KW-0256">Endoplasmic reticulum</keyword>
<feature type="active site" evidence="13">
    <location>
        <position position="288"/>
    </location>
</feature>
<comment type="similarity">
    <text evidence="12 15">Belongs to the peptidase M48A family.</text>
</comment>
<dbReference type="Pfam" id="PF01435">
    <property type="entry name" value="Peptidase_M48"/>
    <property type="match status" value="1"/>
</dbReference>
<dbReference type="PANTHER" id="PTHR10120">
    <property type="entry name" value="CAAX PRENYL PROTEASE 1"/>
    <property type="match status" value="1"/>
</dbReference>
<feature type="transmembrane region" description="Helical" evidence="15">
    <location>
        <begin position="185"/>
        <end position="204"/>
    </location>
</feature>
<evidence type="ECO:0000256" key="13">
    <source>
        <dbReference type="PIRSR" id="PIRSR627057-1"/>
    </source>
</evidence>
<keyword evidence="19" id="KW-1185">Reference proteome</keyword>
<name>A0A1Y2AIE2_9FUNG</name>
<protein>
    <recommendedName>
        <fullName evidence="15">CAAX prenyl protease</fullName>
        <ecNumber evidence="15">3.4.24.84</ecNumber>
    </recommendedName>
</protein>
<sequence length="432" mass="50519">MFLPLTGSWKNDVITFITIIYCWETYIKVRQYKKICNTKIPKQLETYVDEEKLAKTKAYQKDNYKFAFVTDALDIIETILMFQYNLLPLFWGYSEKILIKFGYSSEYEILHSLIFIGLFKVFNDIINLPQDLYNTFVIESRHGFNNTTLKLYIIDEIKSNLLLIAFGGPLISIFLKIIQKTGDKFYVYVWIFMAIVQLLALIIYPNFIQPLFNKFTPLEEGELKTQIEEIAKSVNYPLKKLFVVDNSKRNSHSNAYLFGLGKNKRIVLYDTLLKQVNNEEICSILGHELGHWYYSHNIRLLFLGEIQSFVIFYIFSCVINYTPLYQSFGFVEQPILVGFLLFSFIFSPVDSLLEFIMNVITRGLERQADSFAAVNLKRGEQLITGLIKIHTENLSTLIVDPLYSAWNYSHPPLLERIDHIKKLQEGMNKKKE</sequence>
<accession>A0A1Y2AIE2</accession>
<evidence type="ECO:0000256" key="8">
    <source>
        <dbReference type="ARBA" id="ARBA00022989"/>
    </source>
</evidence>
<keyword evidence="7 14" id="KW-0862">Zinc</keyword>
<feature type="binding site" evidence="14">
    <location>
        <position position="291"/>
    </location>
    <ligand>
        <name>Zn(2+)</name>
        <dbReference type="ChEBI" id="CHEBI:29105"/>
        <note>catalytic</note>
    </ligand>
</feature>
<keyword evidence="2 15" id="KW-0645">Protease</keyword>
<dbReference type="CDD" id="cd07343">
    <property type="entry name" value="M48A_Zmpste24p_like"/>
    <property type="match status" value="1"/>
</dbReference>
<feature type="active site" description="Proton donor" evidence="13">
    <location>
        <position position="369"/>
    </location>
</feature>
<feature type="binding site" evidence="14">
    <location>
        <position position="287"/>
    </location>
    <ligand>
        <name>Zn(2+)</name>
        <dbReference type="ChEBI" id="CHEBI:29105"/>
        <note>catalytic</note>
    </ligand>
</feature>
<evidence type="ECO:0000256" key="11">
    <source>
        <dbReference type="ARBA" id="ARBA00044456"/>
    </source>
</evidence>
<evidence type="ECO:0000256" key="7">
    <source>
        <dbReference type="ARBA" id="ARBA00022833"/>
    </source>
</evidence>
<dbReference type="InterPro" id="IPR027057">
    <property type="entry name" value="CAXX_Prtase_1"/>
</dbReference>
<keyword evidence="10 15" id="KW-0472">Membrane</keyword>
<keyword evidence="3 15" id="KW-0812">Transmembrane</keyword>
<comment type="cofactor">
    <cofactor evidence="14 15">
        <name>Zn(2+)</name>
        <dbReference type="ChEBI" id="CHEBI:29105"/>
    </cofactor>
    <text evidence="14 15">Binds 1 zinc ion per subunit.</text>
</comment>
<feature type="transmembrane region" description="Helical" evidence="15">
    <location>
        <begin position="160"/>
        <end position="179"/>
    </location>
</feature>
<dbReference type="GO" id="GO:0005789">
    <property type="term" value="C:endoplasmic reticulum membrane"/>
    <property type="evidence" value="ECO:0007669"/>
    <property type="project" value="UniProtKB-SubCell"/>
</dbReference>
<keyword evidence="8 15" id="KW-1133">Transmembrane helix</keyword>
<dbReference type="GO" id="GO:0046872">
    <property type="term" value="F:metal ion binding"/>
    <property type="evidence" value="ECO:0007669"/>
    <property type="project" value="UniProtKB-UniRule"/>
</dbReference>
<feature type="transmembrane region" description="Helical" evidence="15">
    <location>
        <begin position="335"/>
        <end position="356"/>
    </location>
</feature>
<dbReference type="AlphaFoldDB" id="A0A1Y2AIE2"/>
<evidence type="ECO:0000256" key="12">
    <source>
        <dbReference type="ARBA" id="ARBA00060927"/>
    </source>
</evidence>
<feature type="binding site" evidence="14">
    <location>
        <position position="365"/>
    </location>
    <ligand>
        <name>Zn(2+)</name>
        <dbReference type="ChEBI" id="CHEBI:29105"/>
        <note>catalytic</note>
    </ligand>
</feature>
<feature type="transmembrane region" description="Helical" evidence="15">
    <location>
        <begin position="300"/>
        <end position="323"/>
    </location>
</feature>
<dbReference type="Pfam" id="PF16491">
    <property type="entry name" value="Peptidase_M48_N"/>
    <property type="match status" value="1"/>
</dbReference>
<dbReference type="Gene3D" id="3.30.2010.10">
    <property type="entry name" value="Metalloproteases ('zincins'), catalytic domain"/>
    <property type="match status" value="1"/>
</dbReference>
<feature type="domain" description="CAAX prenyl protease 1 N-terminal" evidence="17">
    <location>
        <begin position="31"/>
        <end position="214"/>
    </location>
</feature>
<evidence type="ECO:0000256" key="9">
    <source>
        <dbReference type="ARBA" id="ARBA00023049"/>
    </source>
</evidence>
<keyword evidence="5 15" id="KW-0378">Hydrolase</keyword>
<dbReference type="OrthoDB" id="360839at2759"/>
<dbReference type="EC" id="3.4.24.84" evidence="15"/>
<feature type="domain" description="Peptidase M48" evidence="16">
    <location>
        <begin position="217"/>
        <end position="423"/>
    </location>
</feature>
<evidence type="ECO:0000256" key="14">
    <source>
        <dbReference type="PIRSR" id="PIRSR627057-2"/>
    </source>
</evidence>
<evidence type="ECO:0000256" key="1">
    <source>
        <dbReference type="ARBA" id="ARBA00004477"/>
    </source>
</evidence>
<dbReference type="InterPro" id="IPR032456">
    <property type="entry name" value="Peptidase_M48_N"/>
</dbReference>
<evidence type="ECO:0000259" key="17">
    <source>
        <dbReference type="Pfam" id="PF16491"/>
    </source>
</evidence>
<dbReference type="STRING" id="1754190.A0A1Y2AIE2"/>
<evidence type="ECO:0000256" key="4">
    <source>
        <dbReference type="ARBA" id="ARBA00022723"/>
    </source>
</evidence>
<evidence type="ECO:0000259" key="16">
    <source>
        <dbReference type="Pfam" id="PF01435"/>
    </source>
</evidence>
<keyword evidence="9 15" id="KW-0482">Metalloprotease</keyword>
<evidence type="ECO:0000256" key="3">
    <source>
        <dbReference type="ARBA" id="ARBA00022692"/>
    </source>
</evidence>
<reference evidence="18 19" key="1">
    <citation type="submission" date="2016-08" db="EMBL/GenBank/DDBJ databases">
        <title>A Parts List for Fungal Cellulosomes Revealed by Comparative Genomics.</title>
        <authorList>
            <consortium name="DOE Joint Genome Institute"/>
            <person name="Haitjema C.H."/>
            <person name="Gilmore S.P."/>
            <person name="Henske J.K."/>
            <person name="Solomon K.V."/>
            <person name="De Groot R."/>
            <person name="Kuo A."/>
            <person name="Mondo S.J."/>
            <person name="Salamov A.A."/>
            <person name="Labutti K."/>
            <person name="Zhao Z."/>
            <person name="Chiniquy J."/>
            <person name="Barry K."/>
            <person name="Brewer H.M."/>
            <person name="Purvine S.O."/>
            <person name="Wright A.T."/>
            <person name="Boxma B."/>
            <person name="Van Alen T."/>
            <person name="Hackstein J.H."/>
            <person name="Baker S.E."/>
            <person name="Grigoriev I.V."/>
            <person name="O'Malley M.A."/>
        </authorList>
    </citation>
    <scope>NUCLEOTIDE SEQUENCE [LARGE SCALE GENOMIC DNA]</scope>
    <source>
        <strain evidence="18 19">G1</strain>
    </source>
</reference>
<evidence type="ECO:0000313" key="19">
    <source>
        <dbReference type="Proteomes" id="UP000193920"/>
    </source>
</evidence>
<comment type="caution">
    <text evidence="18">The sequence shown here is derived from an EMBL/GenBank/DDBJ whole genome shotgun (WGS) entry which is preliminary data.</text>
</comment>
<evidence type="ECO:0000256" key="6">
    <source>
        <dbReference type="ARBA" id="ARBA00022824"/>
    </source>
</evidence>
<organism evidence="18 19">
    <name type="scientific">Neocallimastix californiae</name>
    <dbReference type="NCBI Taxonomy" id="1754190"/>
    <lineage>
        <taxon>Eukaryota</taxon>
        <taxon>Fungi</taxon>
        <taxon>Fungi incertae sedis</taxon>
        <taxon>Chytridiomycota</taxon>
        <taxon>Chytridiomycota incertae sedis</taxon>
        <taxon>Neocallimastigomycetes</taxon>
        <taxon>Neocallimastigales</taxon>
        <taxon>Neocallimastigaceae</taxon>
        <taxon>Neocallimastix</taxon>
    </lineage>
</organism>
<dbReference type="FunFam" id="3.30.2010.10:FF:000002">
    <property type="entry name" value="CAAX prenyl protease"/>
    <property type="match status" value="1"/>
</dbReference>
<proteinExistence type="inferred from homology"/>
<dbReference type="EMBL" id="MCOG01000250">
    <property type="protein sequence ID" value="ORY22286.1"/>
    <property type="molecule type" value="Genomic_DNA"/>
</dbReference>
<dbReference type="GO" id="GO:0004222">
    <property type="term" value="F:metalloendopeptidase activity"/>
    <property type="evidence" value="ECO:0007669"/>
    <property type="project" value="UniProtKB-UniRule"/>
</dbReference>
<evidence type="ECO:0000313" key="18">
    <source>
        <dbReference type="EMBL" id="ORY22286.1"/>
    </source>
</evidence>
<evidence type="ECO:0000256" key="2">
    <source>
        <dbReference type="ARBA" id="ARBA00022670"/>
    </source>
</evidence>